<evidence type="ECO:0000256" key="1">
    <source>
        <dbReference type="SAM" id="MobiDB-lite"/>
    </source>
</evidence>
<evidence type="ECO:0000313" key="2">
    <source>
        <dbReference type="EMBL" id="KAG0560382.1"/>
    </source>
</evidence>
<dbReference type="AlphaFoldDB" id="A0A8T0GTU9"/>
<evidence type="ECO:0000313" key="3">
    <source>
        <dbReference type="Proteomes" id="UP000822688"/>
    </source>
</evidence>
<reference evidence="2" key="1">
    <citation type="submission" date="2020-06" db="EMBL/GenBank/DDBJ databases">
        <title>WGS assembly of Ceratodon purpureus strain R40.</title>
        <authorList>
            <person name="Carey S.B."/>
            <person name="Jenkins J."/>
            <person name="Shu S."/>
            <person name="Lovell J.T."/>
            <person name="Sreedasyam A."/>
            <person name="Maumus F."/>
            <person name="Tiley G.P."/>
            <person name="Fernandez-Pozo N."/>
            <person name="Barry K."/>
            <person name="Chen C."/>
            <person name="Wang M."/>
            <person name="Lipzen A."/>
            <person name="Daum C."/>
            <person name="Saski C.A."/>
            <person name="Payton A.C."/>
            <person name="Mcbreen J.C."/>
            <person name="Conrad R.E."/>
            <person name="Kollar L.M."/>
            <person name="Olsson S."/>
            <person name="Huttunen S."/>
            <person name="Landis J.B."/>
            <person name="Wickett N.J."/>
            <person name="Johnson M.G."/>
            <person name="Rensing S.A."/>
            <person name="Grimwood J."/>
            <person name="Schmutz J."/>
            <person name="Mcdaniel S.F."/>
        </authorList>
    </citation>
    <scope>NUCLEOTIDE SEQUENCE</scope>
    <source>
        <strain evidence="2">R40</strain>
    </source>
</reference>
<dbReference type="EMBL" id="CM026431">
    <property type="protein sequence ID" value="KAG0560382.1"/>
    <property type="molecule type" value="Genomic_DNA"/>
</dbReference>
<feature type="region of interest" description="Disordered" evidence="1">
    <location>
        <begin position="31"/>
        <end position="52"/>
    </location>
</feature>
<accession>A0A8T0GTU9</accession>
<sequence length="113" mass="13062">ITILNSQDLLWFQLPVRPTHEDNHNSKTSFKFHPPSGPQTVNPKVHTHQTNKDTEHEIALNQSNKLDILHYTINSNNKTIQLNNLTSQTHPKTQTQYPDCPNLTHFHQHSQIS</sequence>
<proteinExistence type="predicted"/>
<name>A0A8T0GTU9_CERPU</name>
<feature type="non-terminal residue" evidence="2">
    <location>
        <position position="1"/>
    </location>
</feature>
<comment type="caution">
    <text evidence="2">The sequence shown here is derived from an EMBL/GenBank/DDBJ whole genome shotgun (WGS) entry which is preliminary data.</text>
</comment>
<gene>
    <name evidence="2" type="ORF">KC19_10G176900</name>
</gene>
<organism evidence="2 3">
    <name type="scientific">Ceratodon purpureus</name>
    <name type="common">Fire moss</name>
    <name type="synonym">Dicranum purpureum</name>
    <dbReference type="NCBI Taxonomy" id="3225"/>
    <lineage>
        <taxon>Eukaryota</taxon>
        <taxon>Viridiplantae</taxon>
        <taxon>Streptophyta</taxon>
        <taxon>Embryophyta</taxon>
        <taxon>Bryophyta</taxon>
        <taxon>Bryophytina</taxon>
        <taxon>Bryopsida</taxon>
        <taxon>Dicranidae</taxon>
        <taxon>Pseudoditrichales</taxon>
        <taxon>Ditrichaceae</taxon>
        <taxon>Ceratodon</taxon>
    </lineage>
</organism>
<protein>
    <submittedName>
        <fullName evidence="2">Uncharacterized protein</fullName>
    </submittedName>
</protein>
<dbReference type="Proteomes" id="UP000822688">
    <property type="component" value="Chromosome 10"/>
</dbReference>
<keyword evidence="3" id="KW-1185">Reference proteome</keyword>